<accession>A0A8H5CUD9</accession>
<name>A0A8H5CUD9_9AGAR</name>
<dbReference type="InterPro" id="IPR027417">
    <property type="entry name" value="P-loop_NTPase"/>
</dbReference>
<dbReference type="InterPro" id="IPR007111">
    <property type="entry name" value="NACHT_NTPase"/>
</dbReference>
<organism evidence="3 4">
    <name type="scientific">Leucocoprinus leucothites</name>
    <dbReference type="NCBI Taxonomy" id="201217"/>
    <lineage>
        <taxon>Eukaryota</taxon>
        <taxon>Fungi</taxon>
        <taxon>Dikarya</taxon>
        <taxon>Basidiomycota</taxon>
        <taxon>Agaricomycotina</taxon>
        <taxon>Agaricomycetes</taxon>
        <taxon>Agaricomycetidae</taxon>
        <taxon>Agaricales</taxon>
        <taxon>Agaricineae</taxon>
        <taxon>Agaricaceae</taxon>
        <taxon>Leucocoprinus</taxon>
    </lineage>
</organism>
<dbReference type="InterPro" id="IPR056884">
    <property type="entry name" value="NPHP3-like_N"/>
</dbReference>
<dbReference type="AlphaFoldDB" id="A0A8H5CUD9"/>
<dbReference type="EMBL" id="JAACJO010000021">
    <property type="protein sequence ID" value="KAF5348137.1"/>
    <property type="molecule type" value="Genomic_DNA"/>
</dbReference>
<evidence type="ECO:0000259" key="2">
    <source>
        <dbReference type="PROSITE" id="PS50837"/>
    </source>
</evidence>
<dbReference type="Proteomes" id="UP000559027">
    <property type="component" value="Unassembled WGS sequence"/>
</dbReference>
<reference evidence="3 4" key="1">
    <citation type="journal article" date="2020" name="ISME J.">
        <title>Uncovering the hidden diversity of litter-decomposition mechanisms in mushroom-forming fungi.</title>
        <authorList>
            <person name="Floudas D."/>
            <person name="Bentzer J."/>
            <person name="Ahren D."/>
            <person name="Johansson T."/>
            <person name="Persson P."/>
            <person name="Tunlid A."/>
        </authorList>
    </citation>
    <scope>NUCLEOTIDE SEQUENCE [LARGE SCALE GENOMIC DNA]</scope>
    <source>
        <strain evidence="3 4">CBS 146.42</strain>
    </source>
</reference>
<protein>
    <recommendedName>
        <fullName evidence="2">NACHT domain-containing protein</fullName>
    </recommendedName>
</protein>
<dbReference type="Pfam" id="PF24883">
    <property type="entry name" value="NPHP3_N"/>
    <property type="match status" value="1"/>
</dbReference>
<sequence length="761" mass="86768">MGWWFFLPTSPPTLIETIPMMAQRNFRSLQNLRNAPLSSGSMFENAHGFKIDNLTMMGQSTDNDKEAIWLLAKESLPGAEFDSSERDPPPKCHPGTRLDISGEIKAWIDDLVRTASIVWLNGPAGVGKSAIIQTISERDSEFSNSILAATLFFAKARRDDPQRVFVTIAYQLAQKYPSYRAHVVNMLTRDPRIVHKSMREQFKHFILQPIIAKVLFNGHNETILIALDGLDECKGERTQQELVSLIGQMVTEHPTSPIIWIIASRPEPHIRSAFNKLGEANYREFLVPTDSNEACQDVERYLRDKFQEIRVEYSVSFPTSIKQWPSEVHFTKIANRAYGMFIFASAIIQFINDPDYANPISQLEKVISVIDRISVSESNPFATLDALYTEILSAVSDEHWCIVKDLLHGAYTVYYLELVHTCCVFSVTQAEAYAALHKLHSIIRVPEPREAAFTSISPYHASFMDYLCHQSRSGIFHSDRGYVQRRVFKCAIRILAESYNPINNLIDKERIHLTWSLEWWDGQHSDTFGYMLEAFMRTDVDVIEECGFDELSQFFRALCPTLPSQDVLFCTADFVGLAIEPISSKLRGWGLLSETDIQSFSFNSINVDKKINVVSFGELDDLWPTLFEGSHDRDGFNCSKYYLSAFNPMIRFMDLSTTDAYWDDYDDSPGNLDSTSEIILAKCPVWQAHIQEQLATVSAVNPQCPVYILGNGKERLALMGLEFRKPKQFWVYAFPCVLPEKEASAETLAKDTRESKRRRIE</sequence>
<comment type="caution">
    <text evidence="3">The sequence shown here is derived from an EMBL/GenBank/DDBJ whole genome shotgun (WGS) entry which is preliminary data.</text>
</comment>
<feature type="domain" description="NACHT" evidence="2">
    <location>
        <begin position="116"/>
        <end position="266"/>
    </location>
</feature>
<dbReference type="PANTHER" id="PTHR10039">
    <property type="entry name" value="AMELOGENIN"/>
    <property type="match status" value="1"/>
</dbReference>
<evidence type="ECO:0000256" key="1">
    <source>
        <dbReference type="ARBA" id="ARBA00022737"/>
    </source>
</evidence>
<dbReference type="OrthoDB" id="3032322at2759"/>
<dbReference type="PROSITE" id="PS50837">
    <property type="entry name" value="NACHT"/>
    <property type="match status" value="1"/>
</dbReference>
<dbReference type="Gene3D" id="3.40.50.300">
    <property type="entry name" value="P-loop containing nucleotide triphosphate hydrolases"/>
    <property type="match status" value="1"/>
</dbReference>
<keyword evidence="1" id="KW-0677">Repeat</keyword>
<evidence type="ECO:0000313" key="3">
    <source>
        <dbReference type="EMBL" id="KAF5348137.1"/>
    </source>
</evidence>
<keyword evidence="4" id="KW-1185">Reference proteome</keyword>
<evidence type="ECO:0000313" key="4">
    <source>
        <dbReference type="Proteomes" id="UP000559027"/>
    </source>
</evidence>
<proteinExistence type="predicted"/>
<dbReference type="SUPFAM" id="SSF52540">
    <property type="entry name" value="P-loop containing nucleoside triphosphate hydrolases"/>
    <property type="match status" value="1"/>
</dbReference>
<gene>
    <name evidence="3" type="ORF">D9756_010787</name>
</gene>